<dbReference type="Pfam" id="PF03819">
    <property type="entry name" value="MazG"/>
    <property type="match status" value="1"/>
</dbReference>
<dbReference type="EMBL" id="CP011797">
    <property type="protein sequence ID" value="ATX77929.1"/>
    <property type="molecule type" value="Genomic_DNA"/>
</dbReference>
<keyword evidence="2" id="KW-0378">Hydrolase</keyword>
<protein>
    <submittedName>
        <fullName evidence="2">NTP pyrophosphohydrolase, MazG family</fullName>
    </submittedName>
</protein>
<dbReference type="GO" id="GO:0016787">
    <property type="term" value="F:hydrolase activity"/>
    <property type="evidence" value="ECO:0007669"/>
    <property type="project" value="UniProtKB-KW"/>
</dbReference>
<feature type="domain" description="NTP pyrophosphohydrolase MazG-like" evidence="1">
    <location>
        <begin position="36"/>
        <end position="93"/>
    </location>
</feature>
<dbReference type="OrthoDB" id="9791898at2"/>
<dbReference type="RefSeq" id="WP_100258150.1">
    <property type="nucleotide sequence ID" value="NZ_CP011797.1"/>
</dbReference>
<sequence length="105" mass="11831">MPELAPQPQLADFQRYVAELEVERGFDQQTGRDKCLMLGEEVGELFKAVRQREGLAMDPNSQVGSIDAELADVFIFVCAIANHYQVDLADAFLAKEALNKTRSWR</sequence>
<dbReference type="AlphaFoldDB" id="A0A2K8KV51"/>
<dbReference type="SUPFAM" id="SSF101386">
    <property type="entry name" value="all-alpha NTP pyrophosphatases"/>
    <property type="match status" value="1"/>
</dbReference>
<accession>A0A2K8KV51</accession>
<gene>
    <name evidence="2" type="ORF">REIFOR_02808</name>
</gene>
<proteinExistence type="predicted"/>
<dbReference type="CDD" id="cd11535">
    <property type="entry name" value="NTP-PPase_SsMazG"/>
    <property type="match status" value="1"/>
</dbReference>
<dbReference type="InterPro" id="IPR004518">
    <property type="entry name" value="MazG-like_dom"/>
</dbReference>
<dbReference type="Proteomes" id="UP000229757">
    <property type="component" value="Chromosome"/>
</dbReference>
<organism evidence="2 3">
    <name type="scientific">Reinekea forsetii</name>
    <dbReference type="NCBI Taxonomy" id="1336806"/>
    <lineage>
        <taxon>Bacteria</taxon>
        <taxon>Pseudomonadati</taxon>
        <taxon>Pseudomonadota</taxon>
        <taxon>Gammaproteobacteria</taxon>
        <taxon>Oceanospirillales</taxon>
        <taxon>Saccharospirillaceae</taxon>
        <taxon>Reinekea</taxon>
    </lineage>
</organism>
<reference evidence="2 3" key="1">
    <citation type="journal article" date="2017" name="Environ. Microbiol.">
        <title>Genomic and physiological analyses of 'Reinekea forsetii' reveal a versatile opportunistic lifestyle during spring algae blooms.</title>
        <authorList>
            <person name="Avci B."/>
            <person name="Hahnke R.L."/>
            <person name="Chafee M."/>
            <person name="Fischer T."/>
            <person name="Gruber-Vodicka H."/>
            <person name="Tegetmeyer H.E."/>
            <person name="Harder J."/>
            <person name="Fuchs B.M."/>
            <person name="Amann R.I."/>
            <person name="Teeling H."/>
        </authorList>
    </citation>
    <scope>NUCLEOTIDE SEQUENCE [LARGE SCALE GENOMIC DNA]</scope>
    <source>
        <strain evidence="2 3">Hel1_31_D35</strain>
    </source>
</reference>
<evidence type="ECO:0000313" key="3">
    <source>
        <dbReference type="Proteomes" id="UP000229757"/>
    </source>
</evidence>
<dbReference type="PANTHER" id="PTHR42702:SF1">
    <property type="entry name" value="REGULATORY PROTEIN FOR BETA-LACTAMASE"/>
    <property type="match status" value="1"/>
</dbReference>
<dbReference type="KEGG" id="rfo:REIFOR_02808"/>
<name>A0A2K8KV51_9GAMM</name>
<evidence type="ECO:0000259" key="1">
    <source>
        <dbReference type="Pfam" id="PF03819"/>
    </source>
</evidence>
<keyword evidence="3" id="KW-1185">Reference proteome</keyword>
<dbReference type="Gene3D" id="1.10.287.1080">
    <property type="entry name" value="MazG-like"/>
    <property type="match status" value="1"/>
</dbReference>
<dbReference type="PANTHER" id="PTHR42702">
    <property type="entry name" value="NUCLEOTIDE PYROPHOSPHOHYDROLASE"/>
    <property type="match status" value="1"/>
</dbReference>
<evidence type="ECO:0000313" key="2">
    <source>
        <dbReference type="EMBL" id="ATX77929.1"/>
    </source>
</evidence>